<dbReference type="Proteomes" id="UP000178122">
    <property type="component" value="Unassembled WGS sequence"/>
</dbReference>
<evidence type="ECO:0000313" key="1">
    <source>
        <dbReference type="EMBL" id="OGY53519.1"/>
    </source>
</evidence>
<gene>
    <name evidence="1" type="ORF">A2912_06060</name>
</gene>
<dbReference type="EMBL" id="MHIN01000046">
    <property type="protein sequence ID" value="OGY53519.1"/>
    <property type="molecule type" value="Genomic_DNA"/>
</dbReference>
<comment type="caution">
    <text evidence="1">The sequence shown here is derived from an EMBL/GenBank/DDBJ whole genome shotgun (WGS) entry which is preliminary data.</text>
</comment>
<sequence>MRRRIIILGSKDREGRRVVYFNPRLKLSATGGIVMKDGKLNGSNGKDQRQAVGGVGDVLFEPDQDEGLRPLCPGGHRHNTDRSRLTRRLSLHFLGRRRHGRAV</sequence>
<accession>A0A1G1YMJ4</accession>
<protein>
    <submittedName>
        <fullName evidence="1">Uncharacterized protein</fullName>
    </submittedName>
</protein>
<dbReference type="AlphaFoldDB" id="A0A1G1YMJ4"/>
<organism evidence="1 2">
    <name type="scientific">Candidatus Buchananbacteria bacterium RIFCSPLOWO2_01_FULL_40_23b</name>
    <dbReference type="NCBI Taxonomy" id="1797544"/>
    <lineage>
        <taxon>Bacteria</taxon>
        <taxon>Candidatus Buchananiibacteriota</taxon>
    </lineage>
</organism>
<evidence type="ECO:0000313" key="2">
    <source>
        <dbReference type="Proteomes" id="UP000178122"/>
    </source>
</evidence>
<name>A0A1G1YMJ4_9BACT</name>
<proteinExistence type="predicted"/>
<reference evidence="1 2" key="1">
    <citation type="journal article" date="2016" name="Nat. Commun.">
        <title>Thousands of microbial genomes shed light on interconnected biogeochemical processes in an aquifer system.</title>
        <authorList>
            <person name="Anantharaman K."/>
            <person name="Brown C.T."/>
            <person name="Hug L.A."/>
            <person name="Sharon I."/>
            <person name="Castelle C.J."/>
            <person name="Probst A.J."/>
            <person name="Thomas B.C."/>
            <person name="Singh A."/>
            <person name="Wilkins M.J."/>
            <person name="Karaoz U."/>
            <person name="Brodie E.L."/>
            <person name="Williams K.H."/>
            <person name="Hubbard S.S."/>
            <person name="Banfield J.F."/>
        </authorList>
    </citation>
    <scope>NUCLEOTIDE SEQUENCE [LARGE SCALE GENOMIC DNA]</scope>
</reference>